<dbReference type="PATRIC" id="fig|1698276.3.peg.84"/>
<evidence type="ECO:0000313" key="3">
    <source>
        <dbReference type="EMBL" id="KXB03936.1"/>
    </source>
</evidence>
<proteinExistence type="inferred from homology"/>
<protein>
    <recommendedName>
        <fullName evidence="2">NAD-dependent epimerase/dehydratase domain-containing protein</fullName>
    </recommendedName>
</protein>
<keyword evidence="4" id="KW-1185">Reference proteome</keyword>
<dbReference type="InterPro" id="IPR001509">
    <property type="entry name" value="Epimerase_deHydtase"/>
</dbReference>
<comment type="similarity">
    <text evidence="1">Belongs to the NAD(P)-dependent epimerase/dehydratase family.</text>
</comment>
<dbReference type="EMBL" id="LHYA01000011">
    <property type="protein sequence ID" value="KXB03936.1"/>
    <property type="molecule type" value="Genomic_DNA"/>
</dbReference>
<reference evidence="3 4" key="1">
    <citation type="journal article" date="2016" name="Sci. Rep.">
        <title>Metabolic traits of an uncultured archaeal lineage -MSBL1- from brine pools of the Red Sea.</title>
        <authorList>
            <person name="Mwirichia R."/>
            <person name="Alam I."/>
            <person name="Rashid M."/>
            <person name="Vinu M."/>
            <person name="Ba-Alawi W."/>
            <person name="Anthony Kamau A."/>
            <person name="Kamanda Ngugi D."/>
            <person name="Goker M."/>
            <person name="Klenk H.P."/>
            <person name="Bajic V."/>
            <person name="Stingl U."/>
        </authorList>
    </citation>
    <scope>NUCLEOTIDE SEQUENCE [LARGE SCALE GENOMIC DNA]</scope>
    <source>
        <strain evidence="3">SCGC-AAA261G05</strain>
    </source>
</reference>
<feature type="domain" description="NAD-dependent epimerase/dehydratase" evidence="2">
    <location>
        <begin position="11"/>
        <end position="240"/>
    </location>
</feature>
<name>A0A133VBV7_9EURY</name>
<dbReference type="SUPFAM" id="SSF51735">
    <property type="entry name" value="NAD(P)-binding Rossmann-fold domains"/>
    <property type="match status" value="1"/>
</dbReference>
<dbReference type="PANTHER" id="PTHR43000">
    <property type="entry name" value="DTDP-D-GLUCOSE 4,6-DEHYDRATASE-RELATED"/>
    <property type="match status" value="1"/>
</dbReference>
<evidence type="ECO:0000256" key="1">
    <source>
        <dbReference type="ARBA" id="ARBA00007637"/>
    </source>
</evidence>
<dbReference type="InterPro" id="IPR036291">
    <property type="entry name" value="NAD(P)-bd_dom_sf"/>
</dbReference>
<dbReference type="Proteomes" id="UP000070405">
    <property type="component" value="Unassembled WGS sequence"/>
</dbReference>
<dbReference type="Gene3D" id="3.90.25.10">
    <property type="entry name" value="UDP-galactose 4-epimerase, domain 1"/>
    <property type="match status" value="1"/>
</dbReference>
<gene>
    <name evidence="3" type="ORF">AKJ47_01355</name>
</gene>
<evidence type="ECO:0000313" key="4">
    <source>
        <dbReference type="Proteomes" id="UP000070405"/>
    </source>
</evidence>
<evidence type="ECO:0000259" key="2">
    <source>
        <dbReference type="Pfam" id="PF01370"/>
    </source>
</evidence>
<dbReference type="Gene3D" id="3.40.50.720">
    <property type="entry name" value="NAD(P)-binding Rossmann-like Domain"/>
    <property type="match status" value="1"/>
</dbReference>
<accession>A0A133VBV7</accession>
<dbReference type="Pfam" id="PF01370">
    <property type="entry name" value="Epimerase"/>
    <property type="match status" value="1"/>
</dbReference>
<comment type="caution">
    <text evidence="3">The sequence shown here is derived from an EMBL/GenBank/DDBJ whole genome shotgun (WGS) entry which is preliminary data.</text>
</comment>
<dbReference type="AlphaFoldDB" id="A0A133VBV7"/>
<organism evidence="3 4">
    <name type="scientific">candidate division MSBL1 archaeon SCGC-AAA261G05</name>
    <dbReference type="NCBI Taxonomy" id="1698276"/>
    <lineage>
        <taxon>Archaea</taxon>
        <taxon>Methanobacteriati</taxon>
        <taxon>Methanobacteriota</taxon>
        <taxon>candidate division MSBL1</taxon>
    </lineage>
</organism>
<sequence length="317" mass="35515">MTSFDFPGKSVIVTGGAGFIGSHLVDELVRVGARVTVLDNLSSGNKKNLESSWNEIRFIEGDVRNEDTLEKILEGQDLVFHLAASASVPNSVENPKMDYHTNSTGTFNILNLARRVDVEKIIYASTAAVYGEPVYTPIDEDHPLNPISPYGASKVSAERMVYAFGENYGIPYTIFRIFNVYGPRQRKYVMYDFIKKLKDDPTELEVLGDGNQVRDFCYVEDATKAFLLAVEDDNGVYNLAGDSLIEIGELAELIVSKISPEAEIHYTGESWEGDIKKLIPDNTKIKEKLGFKEETPLELGIEKLVRWFEEVEPIQDD</sequence>